<dbReference type="EMBL" id="CP036164">
    <property type="protein sequence ID" value="QBF45563.1"/>
    <property type="molecule type" value="Genomic_DNA"/>
</dbReference>
<feature type="transmembrane region" description="Helical" evidence="1">
    <location>
        <begin position="43"/>
        <end position="75"/>
    </location>
</feature>
<keyword evidence="1" id="KW-1133">Transmembrane helix</keyword>
<keyword evidence="1" id="KW-0472">Membrane</keyword>
<protein>
    <submittedName>
        <fullName evidence="2">Uncharacterized protein</fullName>
    </submittedName>
</protein>
<reference evidence="2 3" key="1">
    <citation type="submission" date="2019-02" db="EMBL/GenBank/DDBJ databases">
        <title>Genomic data mining of an Antarctic deep-sea actinobacterium, Janibacterlimosus P3-3-X1.</title>
        <authorList>
            <person name="Liao L."/>
            <person name="Chen B."/>
        </authorList>
    </citation>
    <scope>NUCLEOTIDE SEQUENCE [LARGE SCALE GENOMIC DNA]</scope>
    <source>
        <strain evidence="2 3">P3-3-X1</strain>
    </source>
</reference>
<dbReference type="OrthoDB" id="4715924at2"/>
<organism evidence="2 3">
    <name type="scientific">Janibacter limosus</name>
    <dbReference type="NCBI Taxonomy" id="53458"/>
    <lineage>
        <taxon>Bacteria</taxon>
        <taxon>Bacillati</taxon>
        <taxon>Actinomycetota</taxon>
        <taxon>Actinomycetes</taxon>
        <taxon>Micrococcales</taxon>
        <taxon>Intrasporangiaceae</taxon>
        <taxon>Janibacter</taxon>
    </lineage>
</organism>
<name>A0A4P6MW51_9MICO</name>
<proteinExistence type="predicted"/>
<evidence type="ECO:0000256" key="1">
    <source>
        <dbReference type="SAM" id="Phobius"/>
    </source>
</evidence>
<evidence type="ECO:0000313" key="3">
    <source>
        <dbReference type="Proteomes" id="UP000290408"/>
    </source>
</evidence>
<keyword evidence="1" id="KW-0812">Transmembrane</keyword>
<sequence length="254" mass="26706">MTVLSALLVAIGLADLLRSLHPRPAASAREIRWVPIAGVLVLVVIAATCGLLATWGGVVLTTLAVIGLVAWLICAEEADRGTGHRRALAVFAGALLVQLLGSGWAPPVTGWLARWLTWSQLPWQPEPDRALLLAGLVLVQLATGNRVVRLVLVTTGALPPGPLAGGADGELRGGRLLGPLERIFILGLGLAGELTAAGLVIAAKGLIRWPELKSHSRTDEDGRRPSDIDKVTEYFLVGSFVSWLVAMTALVLAS</sequence>
<gene>
    <name evidence="2" type="ORF">EXU32_04350</name>
</gene>
<dbReference type="KEGG" id="jli:EXU32_04350"/>
<dbReference type="AlphaFoldDB" id="A0A4P6MW51"/>
<feature type="transmembrane region" description="Helical" evidence="1">
    <location>
        <begin position="183"/>
        <end position="207"/>
    </location>
</feature>
<dbReference type="Proteomes" id="UP000290408">
    <property type="component" value="Chromosome"/>
</dbReference>
<evidence type="ECO:0000313" key="2">
    <source>
        <dbReference type="EMBL" id="QBF45563.1"/>
    </source>
</evidence>
<dbReference type="STRING" id="1216970.GCA_001570985_00983"/>
<keyword evidence="3" id="KW-1185">Reference proteome</keyword>
<dbReference type="RefSeq" id="WP_130628800.1">
    <property type="nucleotide sequence ID" value="NZ_CP036164.1"/>
</dbReference>
<accession>A0A4P6MW51</accession>
<feature type="transmembrane region" description="Helical" evidence="1">
    <location>
        <begin position="234"/>
        <end position="253"/>
    </location>
</feature>
<feature type="transmembrane region" description="Helical" evidence="1">
    <location>
        <begin position="87"/>
        <end position="105"/>
    </location>
</feature>